<dbReference type="EMBL" id="JALLPJ020000387">
    <property type="protein sequence ID" value="KAL3793700.1"/>
    <property type="molecule type" value="Genomic_DNA"/>
</dbReference>
<dbReference type="Proteomes" id="UP001530400">
    <property type="component" value="Unassembled WGS sequence"/>
</dbReference>
<protein>
    <recommendedName>
        <fullName evidence="1">Orc1-like AAA ATPase domain-containing protein</fullName>
    </recommendedName>
</protein>
<reference evidence="2 3" key="1">
    <citation type="submission" date="2024-10" db="EMBL/GenBank/DDBJ databases">
        <title>Updated reference genomes for cyclostephanoid diatoms.</title>
        <authorList>
            <person name="Roberts W.R."/>
            <person name="Alverson A.J."/>
        </authorList>
    </citation>
    <scope>NUCLEOTIDE SEQUENCE [LARGE SCALE GENOMIC DNA]</scope>
    <source>
        <strain evidence="2 3">AJA010-31</strain>
    </source>
</reference>
<dbReference type="InterPro" id="IPR053159">
    <property type="entry name" value="Hybrid_Histidine_Kinase"/>
</dbReference>
<dbReference type="InterPro" id="IPR027417">
    <property type="entry name" value="P-loop_NTPase"/>
</dbReference>
<dbReference type="PANTHER" id="PTHR43642">
    <property type="entry name" value="HYBRID SIGNAL TRANSDUCTION HISTIDINE KINASE G"/>
    <property type="match status" value="1"/>
</dbReference>
<dbReference type="PANTHER" id="PTHR43642:SF1">
    <property type="entry name" value="HYBRID SIGNAL TRANSDUCTION HISTIDINE KINASE G"/>
    <property type="match status" value="1"/>
</dbReference>
<dbReference type="SUPFAM" id="SSF52540">
    <property type="entry name" value="P-loop containing nucleoside triphosphate hydrolases"/>
    <property type="match status" value="1"/>
</dbReference>
<gene>
    <name evidence="2" type="ORF">ACHAWO_000510</name>
</gene>
<accession>A0ABD3Q0K2</accession>
<proteinExistence type="predicted"/>
<evidence type="ECO:0000259" key="1">
    <source>
        <dbReference type="Pfam" id="PF13191"/>
    </source>
</evidence>
<dbReference type="AlphaFoldDB" id="A0ABD3Q0K2"/>
<organism evidence="2 3">
    <name type="scientific">Cyclotella atomus</name>
    <dbReference type="NCBI Taxonomy" id="382360"/>
    <lineage>
        <taxon>Eukaryota</taxon>
        <taxon>Sar</taxon>
        <taxon>Stramenopiles</taxon>
        <taxon>Ochrophyta</taxon>
        <taxon>Bacillariophyta</taxon>
        <taxon>Coscinodiscophyceae</taxon>
        <taxon>Thalassiosirophycidae</taxon>
        <taxon>Stephanodiscales</taxon>
        <taxon>Stephanodiscaceae</taxon>
        <taxon>Cyclotella</taxon>
    </lineage>
</organism>
<evidence type="ECO:0000313" key="3">
    <source>
        <dbReference type="Proteomes" id="UP001530400"/>
    </source>
</evidence>
<keyword evidence="3" id="KW-1185">Reference proteome</keyword>
<sequence>MSVQFESSQFANQNVLAESNIKINITRHCDFCCATKALDQDEKRDDSLLCLPFFWGVLYNLFSGQSSIHFHQQKKSIWKTCTPSLSKFLATSVSRLVDSLLDCQLAAEVRPEDAYTSLEVAIGDLQLLLKEPIMFLFDTDSSKLYGRNEVSALSTFSRVAFSGKSEALMIGGYSGSGKTRLVLSAVDSVVAVNGILVAAKFEEIISPLTVVLSAFNDLKMSAEEGQYIFEDYNVNSNLPLLISTLPNVLRLAPPQTNNSMRSWSRSVSHGSEVNFFSLCDIITRFMRIVSSQSCPILLALDDCQWSDSASLGIVHAVLSDKEGASAVLFVGTYRDNIPPTHIVFGFSDWLSSSTFHGHHSFG</sequence>
<dbReference type="InterPro" id="IPR041664">
    <property type="entry name" value="AAA_16"/>
</dbReference>
<dbReference type="Pfam" id="PF13191">
    <property type="entry name" value="AAA_16"/>
    <property type="match status" value="1"/>
</dbReference>
<evidence type="ECO:0000313" key="2">
    <source>
        <dbReference type="EMBL" id="KAL3793700.1"/>
    </source>
</evidence>
<comment type="caution">
    <text evidence="2">The sequence shown here is derived from an EMBL/GenBank/DDBJ whole genome shotgun (WGS) entry which is preliminary data.</text>
</comment>
<feature type="domain" description="Orc1-like AAA ATPase" evidence="1">
    <location>
        <begin position="144"/>
        <end position="329"/>
    </location>
</feature>
<name>A0ABD3Q0K2_9STRA</name>